<accession>A0A2I0VLB6</accession>
<proteinExistence type="predicted"/>
<feature type="compositionally biased region" description="Basic and acidic residues" evidence="1">
    <location>
        <begin position="59"/>
        <end position="72"/>
    </location>
</feature>
<dbReference type="Proteomes" id="UP000233837">
    <property type="component" value="Unassembled WGS sequence"/>
</dbReference>
<name>A0A2I0VLB6_9ASPA</name>
<evidence type="ECO:0000313" key="2">
    <source>
        <dbReference type="EMBL" id="PKU64163.1"/>
    </source>
</evidence>
<sequence>MLSRYAPHLISNAEEKCHRFLNGLKDVIRQPLVPFGIEDYPTLVERARRIEMDMQATQKRRDFQKRKMEDRSILSQMIQSS</sequence>
<evidence type="ECO:0000313" key="3">
    <source>
        <dbReference type="Proteomes" id="UP000233837"/>
    </source>
</evidence>
<reference evidence="2 3" key="2">
    <citation type="journal article" date="2017" name="Nature">
        <title>The Apostasia genome and the evolution of orchids.</title>
        <authorList>
            <person name="Zhang G.Q."/>
            <person name="Liu K.W."/>
            <person name="Li Z."/>
            <person name="Lohaus R."/>
            <person name="Hsiao Y.Y."/>
            <person name="Niu S.C."/>
            <person name="Wang J.Y."/>
            <person name="Lin Y.C."/>
            <person name="Xu Q."/>
            <person name="Chen L.J."/>
            <person name="Yoshida K."/>
            <person name="Fujiwara S."/>
            <person name="Wang Z.W."/>
            <person name="Zhang Y.Q."/>
            <person name="Mitsuda N."/>
            <person name="Wang M."/>
            <person name="Liu G.H."/>
            <person name="Pecoraro L."/>
            <person name="Huang H.X."/>
            <person name="Xiao X.J."/>
            <person name="Lin M."/>
            <person name="Wu X.Y."/>
            <person name="Wu W.L."/>
            <person name="Chen Y.Y."/>
            <person name="Chang S.B."/>
            <person name="Sakamoto S."/>
            <person name="Ohme-Takagi M."/>
            <person name="Yagi M."/>
            <person name="Zeng S.J."/>
            <person name="Shen C.Y."/>
            <person name="Yeh C.M."/>
            <person name="Luo Y.B."/>
            <person name="Tsai W.C."/>
            <person name="Van de Peer Y."/>
            <person name="Liu Z.J."/>
        </authorList>
    </citation>
    <scope>NUCLEOTIDE SEQUENCE [LARGE SCALE GENOMIC DNA]</scope>
    <source>
        <tissue evidence="2">The whole plant</tissue>
    </source>
</reference>
<keyword evidence="3" id="KW-1185">Reference proteome</keyword>
<dbReference type="EMBL" id="KZ503429">
    <property type="protein sequence ID" value="PKU64163.1"/>
    <property type="molecule type" value="Genomic_DNA"/>
</dbReference>
<dbReference type="AlphaFoldDB" id="A0A2I0VLB6"/>
<gene>
    <name evidence="2" type="ORF">MA16_Dca005086</name>
</gene>
<organism evidence="2 3">
    <name type="scientific">Dendrobium catenatum</name>
    <dbReference type="NCBI Taxonomy" id="906689"/>
    <lineage>
        <taxon>Eukaryota</taxon>
        <taxon>Viridiplantae</taxon>
        <taxon>Streptophyta</taxon>
        <taxon>Embryophyta</taxon>
        <taxon>Tracheophyta</taxon>
        <taxon>Spermatophyta</taxon>
        <taxon>Magnoliopsida</taxon>
        <taxon>Liliopsida</taxon>
        <taxon>Asparagales</taxon>
        <taxon>Orchidaceae</taxon>
        <taxon>Epidendroideae</taxon>
        <taxon>Malaxideae</taxon>
        <taxon>Dendrobiinae</taxon>
        <taxon>Dendrobium</taxon>
    </lineage>
</organism>
<reference evidence="2 3" key="1">
    <citation type="journal article" date="2016" name="Sci. Rep.">
        <title>The Dendrobium catenatum Lindl. genome sequence provides insights into polysaccharide synthase, floral development and adaptive evolution.</title>
        <authorList>
            <person name="Zhang G.Q."/>
            <person name="Xu Q."/>
            <person name="Bian C."/>
            <person name="Tsai W.C."/>
            <person name="Yeh C.M."/>
            <person name="Liu K.W."/>
            <person name="Yoshida K."/>
            <person name="Zhang L.S."/>
            <person name="Chang S.B."/>
            <person name="Chen F."/>
            <person name="Shi Y."/>
            <person name="Su Y.Y."/>
            <person name="Zhang Y.Q."/>
            <person name="Chen L.J."/>
            <person name="Yin Y."/>
            <person name="Lin M."/>
            <person name="Huang H."/>
            <person name="Deng H."/>
            <person name="Wang Z.W."/>
            <person name="Zhu S.L."/>
            <person name="Zhao X."/>
            <person name="Deng C."/>
            <person name="Niu S.C."/>
            <person name="Huang J."/>
            <person name="Wang M."/>
            <person name="Liu G.H."/>
            <person name="Yang H.J."/>
            <person name="Xiao X.J."/>
            <person name="Hsiao Y.Y."/>
            <person name="Wu W.L."/>
            <person name="Chen Y.Y."/>
            <person name="Mitsuda N."/>
            <person name="Ohme-Takagi M."/>
            <person name="Luo Y.B."/>
            <person name="Van de Peer Y."/>
            <person name="Liu Z.J."/>
        </authorList>
    </citation>
    <scope>NUCLEOTIDE SEQUENCE [LARGE SCALE GENOMIC DNA]</scope>
    <source>
        <tissue evidence="2">The whole plant</tissue>
    </source>
</reference>
<evidence type="ECO:0000256" key="1">
    <source>
        <dbReference type="SAM" id="MobiDB-lite"/>
    </source>
</evidence>
<evidence type="ECO:0008006" key="4">
    <source>
        <dbReference type="Google" id="ProtNLM"/>
    </source>
</evidence>
<feature type="region of interest" description="Disordered" evidence="1">
    <location>
        <begin position="57"/>
        <end position="81"/>
    </location>
</feature>
<protein>
    <recommendedName>
        <fullName evidence="4">GED domain-containing protein</fullName>
    </recommendedName>
</protein>